<evidence type="ECO:0000313" key="3">
    <source>
        <dbReference type="EnsemblMetazoa" id="HelroP173714"/>
    </source>
</evidence>
<dbReference type="GeneID" id="20204654"/>
<accession>T1F755</accession>
<protein>
    <submittedName>
        <fullName evidence="2 3">Uncharacterized protein</fullName>
    </submittedName>
</protein>
<gene>
    <name evidence="3" type="primary">20204654</name>
    <name evidence="2" type="ORF">HELRODRAFT_173714</name>
</gene>
<name>T1F755_HELRO</name>
<dbReference type="AlphaFoldDB" id="T1F755"/>
<evidence type="ECO:0000256" key="1">
    <source>
        <dbReference type="SAM" id="MobiDB-lite"/>
    </source>
</evidence>
<proteinExistence type="predicted"/>
<dbReference type="KEGG" id="hro:HELRODRAFT_173714"/>
<feature type="region of interest" description="Disordered" evidence="1">
    <location>
        <begin position="22"/>
        <end position="54"/>
    </location>
</feature>
<dbReference type="EnsemblMetazoa" id="HelroT173714">
    <property type="protein sequence ID" value="HelroP173714"/>
    <property type="gene ID" value="HelroG173714"/>
</dbReference>
<keyword evidence="4" id="KW-1185">Reference proteome</keyword>
<evidence type="ECO:0000313" key="2">
    <source>
        <dbReference type="EMBL" id="ESO03418.1"/>
    </source>
</evidence>
<dbReference type="Proteomes" id="UP000015101">
    <property type="component" value="Unassembled WGS sequence"/>
</dbReference>
<reference evidence="3" key="3">
    <citation type="submission" date="2015-06" db="UniProtKB">
        <authorList>
            <consortium name="EnsemblMetazoa"/>
        </authorList>
    </citation>
    <scope>IDENTIFICATION</scope>
</reference>
<dbReference type="EMBL" id="AMQM01004685">
    <property type="status" value="NOT_ANNOTATED_CDS"/>
    <property type="molecule type" value="Genomic_DNA"/>
</dbReference>
<dbReference type="EMBL" id="KB096633">
    <property type="protein sequence ID" value="ESO03418.1"/>
    <property type="molecule type" value="Genomic_DNA"/>
</dbReference>
<feature type="compositionally biased region" description="Polar residues" evidence="1">
    <location>
        <begin position="37"/>
        <end position="46"/>
    </location>
</feature>
<reference evidence="4" key="1">
    <citation type="submission" date="2012-12" db="EMBL/GenBank/DDBJ databases">
        <authorList>
            <person name="Hellsten U."/>
            <person name="Grimwood J."/>
            <person name="Chapman J.A."/>
            <person name="Shapiro H."/>
            <person name="Aerts A."/>
            <person name="Otillar R.P."/>
            <person name="Terry A.Y."/>
            <person name="Boore J.L."/>
            <person name="Simakov O."/>
            <person name="Marletaz F."/>
            <person name="Cho S.-J."/>
            <person name="Edsinger-Gonzales E."/>
            <person name="Havlak P."/>
            <person name="Kuo D.-H."/>
            <person name="Larsson T."/>
            <person name="Lv J."/>
            <person name="Arendt D."/>
            <person name="Savage R."/>
            <person name="Osoegawa K."/>
            <person name="de Jong P."/>
            <person name="Lindberg D.R."/>
            <person name="Seaver E.C."/>
            <person name="Weisblat D.A."/>
            <person name="Putnam N.H."/>
            <person name="Grigoriev I.V."/>
            <person name="Rokhsar D.S."/>
        </authorList>
    </citation>
    <scope>NUCLEOTIDE SEQUENCE</scope>
</reference>
<dbReference type="InParanoid" id="T1F755"/>
<evidence type="ECO:0000313" key="4">
    <source>
        <dbReference type="Proteomes" id="UP000015101"/>
    </source>
</evidence>
<reference evidence="2 4" key="2">
    <citation type="journal article" date="2013" name="Nature">
        <title>Insights into bilaterian evolution from three spiralian genomes.</title>
        <authorList>
            <person name="Simakov O."/>
            <person name="Marletaz F."/>
            <person name="Cho S.J."/>
            <person name="Edsinger-Gonzales E."/>
            <person name="Havlak P."/>
            <person name="Hellsten U."/>
            <person name="Kuo D.H."/>
            <person name="Larsson T."/>
            <person name="Lv J."/>
            <person name="Arendt D."/>
            <person name="Savage R."/>
            <person name="Osoegawa K."/>
            <person name="de Jong P."/>
            <person name="Grimwood J."/>
            <person name="Chapman J.A."/>
            <person name="Shapiro H."/>
            <person name="Aerts A."/>
            <person name="Otillar R.P."/>
            <person name="Terry A.Y."/>
            <person name="Boore J.L."/>
            <person name="Grigoriev I.V."/>
            <person name="Lindberg D.R."/>
            <person name="Seaver E.C."/>
            <person name="Weisblat D.A."/>
            <person name="Putnam N.H."/>
            <person name="Rokhsar D.S."/>
        </authorList>
    </citation>
    <scope>NUCLEOTIDE SEQUENCE</scope>
</reference>
<dbReference type="HOGENOM" id="CLU_673154_0_0_1"/>
<feature type="compositionally biased region" description="Basic and acidic residues" evidence="1">
    <location>
        <begin position="24"/>
        <end position="35"/>
    </location>
</feature>
<dbReference type="CTD" id="20204654"/>
<organism evidence="3 4">
    <name type="scientific">Helobdella robusta</name>
    <name type="common">Californian leech</name>
    <dbReference type="NCBI Taxonomy" id="6412"/>
    <lineage>
        <taxon>Eukaryota</taxon>
        <taxon>Metazoa</taxon>
        <taxon>Spiralia</taxon>
        <taxon>Lophotrochozoa</taxon>
        <taxon>Annelida</taxon>
        <taxon>Clitellata</taxon>
        <taxon>Hirudinea</taxon>
        <taxon>Rhynchobdellida</taxon>
        <taxon>Glossiphoniidae</taxon>
        <taxon>Helobdella</taxon>
    </lineage>
</organism>
<sequence>MGSTPSNIKKGNPASCRVIMVEPQKNEKDGDDKKSSRWNVKQQAPRQINDEKKLAKKSQSNLMFEIDDETYCLVLAAEEFHEQIMEHDDTIRAMSEVDTIHDNTDFVCELLDLRSHLHGELIRIEELLAQDDSTLQAHLNQYEVSNMDVIDKLKEIRDQTKFVKESLNRNNWKHNNGKAGGHFVPFNGDLAQDFSSYELPSHIYTMNELKELHKKEEELLCERFALLIADNQDTDEDVTKILAEHTYHVQAMKIKQDIQKNKLDLILYEQDSTPRARERHVQSKQKYIGGLSEAKKNRNLVVKHEYRRFSIFRRDESSEDKLKSIIKSLEEMRDRNELTQESLLNILTRYNLVPTNGSNAKVPQEGTSRTRASIIIHDSMEIKRQLQLRRKEMKNMMEAKLKQQLATKR</sequence>
<dbReference type="RefSeq" id="XP_009018566.1">
    <property type="nucleotide sequence ID" value="XM_009020318.1"/>
</dbReference>